<accession>T1A7J4</accession>
<organism evidence="1">
    <name type="scientific">mine drainage metagenome</name>
    <dbReference type="NCBI Taxonomy" id="410659"/>
    <lineage>
        <taxon>unclassified sequences</taxon>
        <taxon>metagenomes</taxon>
        <taxon>ecological metagenomes</taxon>
    </lineage>
</organism>
<gene>
    <name evidence="1" type="ORF">B1B_10540</name>
</gene>
<reference evidence="1" key="1">
    <citation type="submission" date="2013-08" db="EMBL/GenBank/DDBJ databases">
        <authorList>
            <person name="Mendez C."/>
            <person name="Richter M."/>
            <person name="Ferrer M."/>
            <person name="Sanchez J."/>
        </authorList>
    </citation>
    <scope>NUCLEOTIDE SEQUENCE</scope>
</reference>
<dbReference type="AlphaFoldDB" id="T1A7J4"/>
<protein>
    <submittedName>
        <fullName evidence="1">Uncharacterized protein</fullName>
    </submittedName>
</protein>
<sequence>MQQKEVPQQNAKAFMGHSKLLYALDRQGRYVATSCSGWEAEEIVLEQAIEEFERKSADAWDRARQGRASALEYHMYHQRMDSSLLAQSTGFFKWRVHRHLKPGIFEKLPNRLKQRYAEALGLAPTQLDTLPEQP</sequence>
<name>T1A7J4_9ZZZZ</name>
<evidence type="ECO:0000313" key="1">
    <source>
        <dbReference type="EMBL" id="EQD52838.1"/>
    </source>
</evidence>
<reference evidence="1" key="2">
    <citation type="journal article" date="2014" name="ISME J.">
        <title>Microbial stratification in low pH oxic and suboxic macroscopic growths along an acid mine drainage.</title>
        <authorList>
            <person name="Mendez-Garcia C."/>
            <person name="Mesa V."/>
            <person name="Sprenger R.R."/>
            <person name="Richter M."/>
            <person name="Diez M.S."/>
            <person name="Solano J."/>
            <person name="Bargiela R."/>
            <person name="Golyshina O.V."/>
            <person name="Manteca A."/>
            <person name="Ramos J.L."/>
            <person name="Gallego J.R."/>
            <person name="Llorente I."/>
            <person name="Martins Dos Santos V.A."/>
            <person name="Jensen O.N."/>
            <person name="Pelaez A.I."/>
            <person name="Sanchez J."/>
            <person name="Ferrer M."/>
        </authorList>
    </citation>
    <scope>NUCLEOTIDE SEQUENCE</scope>
</reference>
<proteinExistence type="predicted"/>
<comment type="caution">
    <text evidence="1">The sequence shown here is derived from an EMBL/GenBank/DDBJ whole genome shotgun (WGS) entry which is preliminary data.</text>
</comment>
<dbReference type="EMBL" id="AUZY01006893">
    <property type="protein sequence ID" value="EQD52838.1"/>
    <property type="molecule type" value="Genomic_DNA"/>
</dbReference>